<sequence>MGHGLHVFDILARAVAQEGTGTCFALLGDANMNFATRLAEGGTRMVYVRHEHCAVAAAMAYARKTGEVGLATVTCGPGLTQLMTALPAAVRANIPLVVLAGEAPISKGWYNQAIDQAPFVTATGATYRALHWPERMPAAIRDAFLEARMTRKPVVLGIPFDLQHLAWSGPDKLPAPSTAILPTPSPMPPHPDDVARAAALVADARRVIVMAGLGAAEAGAADACRALADRLDAPLATTLPARGLFAGDRFCLGVAGGFSSDTARACFAEADLVIAVGCSLASHNADAGKLWPKARVLQIDVAPQAISQGRVAAHAHLRADARLGVEALAAAVTPRAPDWRSDALAHRIATAPADASVFPPEPGLHDPRDVVAALEEHLPSDWQMVNSSGHCSYFFAHMPSRPQAKFLTIREFGAIGNGISFAMGVAAARPGETVVLFDGDGSLMMHVQELETIRRHGLNILIVVLNDRAYGSEIHKLRAEGLPDTGAVFGPTDLAAIARGFGIGGQTVTDLAALPAMIADFAATGGAAVWDVPISDKVFSPVIRRAHPELAAM</sequence>
<comment type="similarity">
    <text evidence="2 5">Belongs to the TPP enzyme family.</text>
</comment>
<dbReference type="CDD" id="cd07035">
    <property type="entry name" value="TPP_PYR_POX_like"/>
    <property type="match status" value="1"/>
</dbReference>
<evidence type="ECO:0000256" key="4">
    <source>
        <dbReference type="ARBA" id="ARBA00023052"/>
    </source>
</evidence>
<dbReference type="GO" id="GO:0003984">
    <property type="term" value="F:acetolactate synthase activity"/>
    <property type="evidence" value="ECO:0007669"/>
    <property type="project" value="TreeGrafter"/>
</dbReference>
<dbReference type="InterPro" id="IPR011766">
    <property type="entry name" value="TPP_enzyme_TPP-bd"/>
</dbReference>
<dbReference type="InterPro" id="IPR029061">
    <property type="entry name" value="THDP-binding"/>
</dbReference>
<evidence type="ECO:0000256" key="2">
    <source>
        <dbReference type="ARBA" id="ARBA00007812"/>
    </source>
</evidence>
<dbReference type="Gene3D" id="3.40.50.970">
    <property type="match status" value="2"/>
</dbReference>
<evidence type="ECO:0000256" key="3">
    <source>
        <dbReference type="ARBA" id="ARBA00022679"/>
    </source>
</evidence>
<dbReference type="Proteomes" id="UP000526408">
    <property type="component" value="Unassembled WGS sequence"/>
</dbReference>
<dbReference type="SUPFAM" id="SSF52518">
    <property type="entry name" value="Thiamin diphosphate-binding fold (THDP-binding)"/>
    <property type="match status" value="2"/>
</dbReference>
<keyword evidence="4 5" id="KW-0786">Thiamine pyrophosphate</keyword>
<dbReference type="EMBL" id="JAAZQQ010000002">
    <property type="protein sequence ID" value="NKX44528.1"/>
    <property type="molecule type" value="Genomic_DNA"/>
</dbReference>
<dbReference type="InterPro" id="IPR012001">
    <property type="entry name" value="Thiamin_PyroP_enz_TPP-bd_dom"/>
</dbReference>
<dbReference type="PROSITE" id="PS00187">
    <property type="entry name" value="TPP_ENZYMES"/>
    <property type="match status" value="1"/>
</dbReference>
<feature type="domain" description="Thiamine pyrophosphate enzyme central" evidence="6">
    <location>
        <begin position="194"/>
        <end position="328"/>
    </location>
</feature>
<accession>A0A7X6GZN9</accession>
<feature type="domain" description="Thiamine pyrophosphate enzyme N-terminal TPP-binding" evidence="8">
    <location>
        <begin position="7"/>
        <end position="107"/>
    </location>
</feature>
<dbReference type="PANTHER" id="PTHR18968">
    <property type="entry name" value="THIAMINE PYROPHOSPHATE ENZYMES"/>
    <property type="match status" value="1"/>
</dbReference>
<protein>
    <submittedName>
        <fullName evidence="9">Thiamine pyrophosphate-binding protein</fullName>
    </submittedName>
</protein>
<keyword evidence="3" id="KW-0808">Transferase</keyword>
<dbReference type="InterPro" id="IPR012000">
    <property type="entry name" value="Thiamin_PyroP_enz_cen_dom"/>
</dbReference>
<evidence type="ECO:0000256" key="1">
    <source>
        <dbReference type="ARBA" id="ARBA00001964"/>
    </source>
</evidence>
<organism evidence="9 10">
    <name type="scientific">Roseicyclus persicicus</name>
    <dbReference type="NCBI Taxonomy" id="2650661"/>
    <lineage>
        <taxon>Bacteria</taxon>
        <taxon>Pseudomonadati</taxon>
        <taxon>Pseudomonadota</taxon>
        <taxon>Alphaproteobacteria</taxon>
        <taxon>Rhodobacterales</taxon>
        <taxon>Roseobacteraceae</taxon>
        <taxon>Roseicyclus</taxon>
    </lineage>
</organism>
<evidence type="ECO:0000313" key="10">
    <source>
        <dbReference type="Proteomes" id="UP000526408"/>
    </source>
</evidence>
<dbReference type="GO" id="GO:0009099">
    <property type="term" value="P:L-valine biosynthetic process"/>
    <property type="evidence" value="ECO:0007669"/>
    <property type="project" value="TreeGrafter"/>
</dbReference>
<evidence type="ECO:0000313" key="9">
    <source>
        <dbReference type="EMBL" id="NKX44528.1"/>
    </source>
</evidence>
<dbReference type="Gene3D" id="3.40.50.1220">
    <property type="entry name" value="TPP-binding domain"/>
    <property type="match status" value="1"/>
</dbReference>
<dbReference type="GO" id="GO:0005948">
    <property type="term" value="C:acetolactate synthase complex"/>
    <property type="evidence" value="ECO:0007669"/>
    <property type="project" value="TreeGrafter"/>
</dbReference>
<feature type="domain" description="Thiamine pyrophosphate enzyme TPP-binding" evidence="7">
    <location>
        <begin position="391"/>
        <end position="532"/>
    </location>
</feature>
<dbReference type="InterPro" id="IPR045229">
    <property type="entry name" value="TPP_enz"/>
</dbReference>
<dbReference type="GO" id="GO:0050660">
    <property type="term" value="F:flavin adenine dinucleotide binding"/>
    <property type="evidence" value="ECO:0007669"/>
    <property type="project" value="TreeGrafter"/>
</dbReference>
<evidence type="ECO:0000256" key="5">
    <source>
        <dbReference type="RuleBase" id="RU362132"/>
    </source>
</evidence>
<dbReference type="PANTHER" id="PTHR18968:SF13">
    <property type="entry name" value="ACETOLACTATE SYNTHASE CATALYTIC SUBUNIT, MITOCHONDRIAL"/>
    <property type="match status" value="1"/>
</dbReference>
<gene>
    <name evidence="9" type="ORF">HCU73_07995</name>
</gene>
<dbReference type="Pfam" id="PF02775">
    <property type="entry name" value="TPP_enzyme_C"/>
    <property type="match status" value="1"/>
</dbReference>
<evidence type="ECO:0000259" key="7">
    <source>
        <dbReference type="Pfam" id="PF02775"/>
    </source>
</evidence>
<dbReference type="GO" id="GO:0030976">
    <property type="term" value="F:thiamine pyrophosphate binding"/>
    <property type="evidence" value="ECO:0007669"/>
    <property type="project" value="InterPro"/>
</dbReference>
<dbReference type="InterPro" id="IPR000399">
    <property type="entry name" value="TPP-bd_CS"/>
</dbReference>
<dbReference type="RefSeq" id="WP_168622894.1">
    <property type="nucleotide sequence ID" value="NZ_JAAZQQ010000002.1"/>
</dbReference>
<dbReference type="Pfam" id="PF02776">
    <property type="entry name" value="TPP_enzyme_N"/>
    <property type="match status" value="1"/>
</dbReference>
<evidence type="ECO:0000259" key="8">
    <source>
        <dbReference type="Pfam" id="PF02776"/>
    </source>
</evidence>
<dbReference type="InterPro" id="IPR029035">
    <property type="entry name" value="DHS-like_NAD/FAD-binding_dom"/>
</dbReference>
<dbReference type="GO" id="GO:0009097">
    <property type="term" value="P:isoleucine biosynthetic process"/>
    <property type="evidence" value="ECO:0007669"/>
    <property type="project" value="TreeGrafter"/>
</dbReference>
<reference evidence="9 10" key="1">
    <citation type="submission" date="2020-04" db="EMBL/GenBank/DDBJ databases">
        <authorList>
            <person name="Yoon J."/>
        </authorList>
    </citation>
    <scope>NUCLEOTIDE SEQUENCE [LARGE SCALE GENOMIC DNA]</scope>
    <source>
        <strain evidence="9 10">KMU-115</strain>
    </source>
</reference>
<dbReference type="AlphaFoldDB" id="A0A7X6GZN9"/>
<name>A0A7X6GZN9_9RHOB</name>
<proteinExistence type="inferred from homology"/>
<dbReference type="SUPFAM" id="SSF52467">
    <property type="entry name" value="DHS-like NAD/FAD-binding domain"/>
    <property type="match status" value="1"/>
</dbReference>
<comment type="cofactor">
    <cofactor evidence="1">
        <name>thiamine diphosphate</name>
        <dbReference type="ChEBI" id="CHEBI:58937"/>
    </cofactor>
</comment>
<dbReference type="CDD" id="cd00568">
    <property type="entry name" value="TPP_enzymes"/>
    <property type="match status" value="1"/>
</dbReference>
<dbReference type="GO" id="GO:0000287">
    <property type="term" value="F:magnesium ion binding"/>
    <property type="evidence" value="ECO:0007669"/>
    <property type="project" value="InterPro"/>
</dbReference>
<comment type="caution">
    <text evidence="9">The sequence shown here is derived from an EMBL/GenBank/DDBJ whole genome shotgun (WGS) entry which is preliminary data.</text>
</comment>
<dbReference type="Pfam" id="PF00205">
    <property type="entry name" value="TPP_enzyme_M"/>
    <property type="match status" value="1"/>
</dbReference>
<evidence type="ECO:0000259" key="6">
    <source>
        <dbReference type="Pfam" id="PF00205"/>
    </source>
</evidence>
<keyword evidence="10" id="KW-1185">Reference proteome</keyword>